<feature type="compositionally biased region" description="Pro residues" evidence="1">
    <location>
        <begin position="125"/>
        <end position="141"/>
    </location>
</feature>
<name>A0ABY3Z8E7_STRRM</name>
<reference evidence="2 3" key="1">
    <citation type="submission" date="2022-03" db="EMBL/GenBank/DDBJ databases">
        <title>Complete genome of Streptomyces rimosus ssp. rimosus R7 (=ATCC 10970).</title>
        <authorList>
            <person name="Beganovic S."/>
            <person name="Ruckert C."/>
            <person name="Busche T."/>
            <person name="Kalinowski J."/>
            <person name="Wittmann C."/>
        </authorList>
    </citation>
    <scope>NUCLEOTIDE SEQUENCE [LARGE SCALE GENOMIC DNA]</scope>
    <source>
        <strain evidence="2 3">R7</strain>
    </source>
</reference>
<dbReference type="SUPFAM" id="SSF101478">
    <property type="entry name" value="ADP-ribosylglycohydrolase"/>
    <property type="match status" value="1"/>
</dbReference>
<dbReference type="InterPro" id="IPR050792">
    <property type="entry name" value="ADP-ribosylglycohydrolase"/>
</dbReference>
<proteinExistence type="predicted"/>
<sequence length="562" mass="58731">MARRQPGESPDQRPATLRLTWVQPEDLIGHELRQAAEDGRDASAVEDRWRAAGGHPAPDRAGASARPADPHLRALAVQLMDELAALPSPLADDEPTDLPAIKAACPAWPSLPAPSPTPGHQSLPGSPPAPGPQPAPGPSPTPGHQSQPGSPSAPGFQSPSAPALQPAPASQPTPDPQPAPHSAPGPLAALGPHPSPESLRPRLEAAWLGRAAGCLLGKPVETLPLAGIRALARATGNWPLRDWFTEVGLDPATAARYPWHGHSRATSLAETIDGMPEDDDLDLPVLGLLLLQRYGHGFRTTDVARLWLDELPAGRTFTAERVAYRNLLDGIEPPHTATHRNPFREWIGAQIRADVFGWTRPGDPAGAAEAAWRDATLTHTANGVYGEMFAAATIAAAAGGRTDVHGCLRAGLAVVPERSRLARAVRFGIEAARAEPTGSDAGFADVVDRLHRAYGHLHWVHVVPNAALLAAALTHADGAFPGSVCRVVSGGWDTDSNGATAGSVAGLLAGAPGALPAQWTAPLRNRLTTTVSDLNGIGFDVLAERTAELAVSRTATARTEDT</sequence>
<accession>A0ABY3Z8E7</accession>
<feature type="region of interest" description="Disordered" evidence="1">
    <location>
        <begin position="34"/>
        <end position="69"/>
    </location>
</feature>
<feature type="compositionally biased region" description="Pro residues" evidence="1">
    <location>
        <begin position="169"/>
        <end position="183"/>
    </location>
</feature>
<dbReference type="RefSeq" id="WP_003984037.1">
    <property type="nucleotide sequence ID" value="NZ_CP043497.1"/>
</dbReference>
<keyword evidence="3" id="KW-1185">Reference proteome</keyword>
<dbReference type="Pfam" id="PF03747">
    <property type="entry name" value="ADP_ribosyl_GH"/>
    <property type="match status" value="1"/>
</dbReference>
<feature type="compositionally biased region" description="Low complexity" evidence="1">
    <location>
        <begin position="157"/>
        <end position="168"/>
    </location>
</feature>
<dbReference type="Proteomes" id="UP000829494">
    <property type="component" value="Chromosome"/>
</dbReference>
<dbReference type="EMBL" id="CP094298">
    <property type="protein sequence ID" value="UNZ06576.1"/>
    <property type="molecule type" value="Genomic_DNA"/>
</dbReference>
<dbReference type="Gene3D" id="1.10.4080.10">
    <property type="entry name" value="ADP-ribosylation/Crystallin J1"/>
    <property type="match status" value="1"/>
</dbReference>
<dbReference type="InterPro" id="IPR036705">
    <property type="entry name" value="Ribosyl_crysJ1_sf"/>
</dbReference>
<evidence type="ECO:0000313" key="2">
    <source>
        <dbReference type="EMBL" id="UNZ06576.1"/>
    </source>
</evidence>
<dbReference type="InterPro" id="IPR005502">
    <property type="entry name" value="Ribosyl_crysJ1"/>
</dbReference>
<dbReference type="GeneID" id="66854290"/>
<gene>
    <name evidence="2" type="ORF">SRIMR7_30930</name>
</gene>
<feature type="region of interest" description="Disordered" evidence="1">
    <location>
        <begin position="87"/>
        <end position="198"/>
    </location>
</feature>
<feature type="compositionally biased region" description="Basic and acidic residues" evidence="1">
    <location>
        <begin position="34"/>
        <end position="50"/>
    </location>
</feature>
<protein>
    <submittedName>
        <fullName evidence="2">ADP-ribosylglycohydrolase</fullName>
    </submittedName>
</protein>
<evidence type="ECO:0000256" key="1">
    <source>
        <dbReference type="SAM" id="MobiDB-lite"/>
    </source>
</evidence>
<evidence type="ECO:0000313" key="3">
    <source>
        <dbReference type="Proteomes" id="UP000829494"/>
    </source>
</evidence>
<organism evidence="2 3">
    <name type="scientific">Streptomyces rimosus subsp. rimosus</name>
    <dbReference type="NCBI Taxonomy" id="132474"/>
    <lineage>
        <taxon>Bacteria</taxon>
        <taxon>Bacillati</taxon>
        <taxon>Actinomycetota</taxon>
        <taxon>Actinomycetes</taxon>
        <taxon>Kitasatosporales</taxon>
        <taxon>Streptomycetaceae</taxon>
        <taxon>Streptomyces</taxon>
    </lineage>
</organism>
<dbReference type="PANTHER" id="PTHR16222">
    <property type="entry name" value="ADP-RIBOSYLGLYCOHYDROLASE"/>
    <property type="match status" value="1"/>
</dbReference>
<dbReference type="PANTHER" id="PTHR16222:SF12">
    <property type="entry name" value="ADP-RIBOSYLGLYCOHYDROLASE-RELATED"/>
    <property type="match status" value="1"/>
</dbReference>